<keyword evidence="2" id="KW-1185">Reference proteome</keyword>
<evidence type="ECO:0000313" key="1">
    <source>
        <dbReference type="EMBL" id="UYM05686.1"/>
    </source>
</evidence>
<organism evidence="1 2">
    <name type="scientific">Solicola gregarius</name>
    <dbReference type="NCBI Taxonomy" id="2908642"/>
    <lineage>
        <taxon>Bacteria</taxon>
        <taxon>Bacillati</taxon>
        <taxon>Actinomycetota</taxon>
        <taxon>Actinomycetes</taxon>
        <taxon>Propionibacteriales</taxon>
        <taxon>Nocardioidaceae</taxon>
        <taxon>Solicola</taxon>
    </lineage>
</organism>
<gene>
    <name evidence="1" type="ORF">L0C25_00990</name>
</gene>
<evidence type="ECO:0000313" key="2">
    <source>
        <dbReference type="Proteomes" id="UP001164390"/>
    </source>
</evidence>
<dbReference type="AlphaFoldDB" id="A0AA46TI16"/>
<dbReference type="EMBL" id="CP094970">
    <property type="protein sequence ID" value="UYM05686.1"/>
    <property type="molecule type" value="Genomic_DNA"/>
</dbReference>
<sequence length="171" mass="19187">MDWKPRRETLPSDVHAALGLARGERVLAFGRAVDGVWLIGTDRSLYIGADDFVEIPWERVEHATWSSDDSALVVEEVADFGETHPRHVVRLDDPRRLLQLVRERVTASILLTRNVPIAGTKGLQIVTRRSPLRTGDIEFSFWLGDGLDPSDEAVLDARRRGLEQARVDLGL</sequence>
<reference evidence="1" key="1">
    <citation type="submission" date="2022-01" db="EMBL/GenBank/DDBJ databases">
        <title>Nocardioidaceae gen. sp. A5X3R13.</title>
        <authorList>
            <person name="Lopez Marin M.A."/>
            <person name="Uhlik O."/>
        </authorList>
    </citation>
    <scope>NUCLEOTIDE SEQUENCE</scope>
    <source>
        <strain evidence="1">A5X3R13</strain>
    </source>
</reference>
<dbReference type="KEGG" id="sgrg:L0C25_00990"/>
<proteinExistence type="predicted"/>
<name>A0AA46TI16_9ACTN</name>
<dbReference type="RefSeq" id="WP_271634508.1">
    <property type="nucleotide sequence ID" value="NZ_CP094970.1"/>
</dbReference>
<accession>A0AA46TI16</accession>
<protein>
    <submittedName>
        <fullName evidence="1">Uncharacterized protein</fullName>
    </submittedName>
</protein>
<dbReference type="Proteomes" id="UP001164390">
    <property type="component" value="Chromosome"/>
</dbReference>